<dbReference type="SUPFAM" id="SSF56112">
    <property type="entry name" value="Protein kinase-like (PK-like)"/>
    <property type="match status" value="1"/>
</dbReference>
<organism evidence="9 10">
    <name type="scientific">Thelephora terrestris</name>
    <dbReference type="NCBI Taxonomy" id="56493"/>
    <lineage>
        <taxon>Eukaryota</taxon>
        <taxon>Fungi</taxon>
        <taxon>Dikarya</taxon>
        <taxon>Basidiomycota</taxon>
        <taxon>Agaricomycotina</taxon>
        <taxon>Agaricomycetes</taxon>
        <taxon>Thelephorales</taxon>
        <taxon>Thelephoraceae</taxon>
        <taxon>Thelephora</taxon>
    </lineage>
</organism>
<dbReference type="PROSITE" id="PS00108">
    <property type="entry name" value="PROTEIN_KINASE_ST"/>
    <property type="match status" value="1"/>
</dbReference>
<dbReference type="SMART" id="SM00220">
    <property type="entry name" value="S_TKc"/>
    <property type="match status" value="1"/>
</dbReference>
<feature type="region of interest" description="Disordered" evidence="7">
    <location>
        <begin position="224"/>
        <end position="357"/>
    </location>
</feature>
<proteinExistence type="inferred from homology"/>
<dbReference type="GO" id="GO:0005634">
    <property type="term" value="C:nucleus"/>
    <property type="evidence" value="ECO:0007669"/>
    <property type="project" value="TreeGrafter"/>
</dbReference>
<evidence type="ECO:0000256" key="2">
    <source>
        <dbReference type="ARBA" id="ARBA00022741"/>
    </source>
</evidence>
<evidence type="ECO:0000256" key="7">
    <source>
        <dbReference type="SAM" id="MobiDB-lite"/>
    </source>
</evidence>
<sequence>MTPSPLKARSLMDTDDLFSSPSTSRLVSKQGPDSTPPRFPTHSTSAPMRTPVKDSQPNLFRALDELPRHTDAGVGAKRKPAPLPKTTPLRKPAVTPLKVTTAAPLPTHSSNDSFSFGRLAPLSAPRFSSRTPQTKVDTEHALRRQAETMTNLRIGELAACAGDSDSDLDQPKLLLNRNDGIATSISPDGHVTKRRIRSKPSSGDMFEDLADSPFIVHSTSKTVRRPMGGTITFPSAARPRSRHGSTSSVSSSDIPSPVSLFRAQAGAGPRSRTQSQSATRRPIQRHTSNSSASLFFGPSIPAPEPKSPIRSALRSNHSTHRTQMKMGNRHTYSGSDIRSSWEATPSKSPPFNPLPNYSEEDTDIDDFFSGPSDSSFAFTVVDSTPSRPRNPITFLPKKYKPRDSAVLFESDDDRIPSMPGASSSLSTINSGDGLITPVYPDHASGWPLRDGPFVAGLDNDFFGRDPDAYSRSEADAYIMRLLTGNTKPAYGKEEGIKRMPDTPVKKLKTTHFVVERPWQSAFTRKIGSEEFDYLAPPPGRGGGKKTGPGKKPRKSLPAAFPALPEADADSPTDRKDTKYAGLGLGRPRENPKSSKPATGRTHWLMRRSSSGAFDNMSSGSDNSTAATPTRPKDKDEWHLPPPRIPIQLSASKPGRLSSDQRSTSSSSNSTITSPTSPRFLKSGRRAPGPSPLKQRACIRYAQQVVSGDECPGKFERDFDVLDEDLGSGEFGRVLKVRRKTDSDDYFGNPKDDDLYAIKKSKPIEGVKHRLRLREEVDILKQLTEASAGGHGHPNVLRYIDNWEQDGLLLIQTELCALGSLGRFLWDFGRKFPRLDEARVWKILAELTEGMMFIHDNGILHLDLKPANIFVTAEGRLKIGDFGMASVWPRLAGEGFEREGDKEYMAPEVLQGKYSKAVDIFGLGMTILETAANIVVPGQGEAWHNLRQDNFEQVELDDCPELLELIKNMMRSNPTYRLDAHQIRSHAIVSRARGAMEKARRGGGPAFDGSPLASVPDSFLGTVLGRSSKDYGEPMDLSP</sequence>
<dbReference type="AlphaFoldDB" id="A0A9P6LDA5"/>
<dbReference type="InterPro" id="IPR017441">
    <property type="entry name" value="Protein_kinase_ATP_BS"/>
</dbReference>
<comment type="caution">
    <text evidence="9">The sequence shown here is derived from an EMBL/GenBank/DDBJ whole genome shotgun (WGS) entry which is preliminary data.</text>
</comment>
<dbReference type="PROSITE" id="PS00107">
    <property type="entry name" value="PROTEIN_KINASE_ATP"/>
    <property type="match status" value="1"/>
</dbReference>
<dbReference type="Pfam" id="PF00069">
    <property type="entry name" value="Pkinase"/>
    <property type="match status" value="1"/>
</dbReference>
<feature type="compositionally biased region" description="Polar residues" evidence="7">
    <location>
        <begin position="17"/>
        <end position="33"/>
    </location>
</feature>
<accession>A0A9P6LDA5</accession>
<reference evidence="9" key="1">
    <citation type="journal article" date="2020" name="Nat. Commun.">
        <title>Large-scale genome sequencing of mycorrhizal fungi provides insights into the early evolution of symbiotic traits.</title>
        <authorList>
            <person name="Miyauchi S."/>
            <person name="Kiss E."/>
            <person name="Kuo A."/>
            <person name="Drula E."/>
            <person name="Kohler A."/>
            <person name="Sanchez-Garcia M."/>
            <person name="Morin E."/>
            <person name="Andreopoulos B."/>
            <person name="Barry K.W."/>
            <person name="Bonito G."/>
            <person name="Buee M."/>
            <person name="Carver A."/>
            <person name="Chen C."/>
            <person name="Cichocki N."/>
            <person name="Clum A."/>
            <person name="Culley D."/>
            <person name="Crous P.W."/>
            <person name="Fauchery L."/>
            <person name="Girlanda M."/>
            <person name="Hayes R.D."/>
            <person name="Keri Z."/>
            <person name="LaButti K."/>
            <person name="Lipzen A."/>
            <person name="Lombard V."/>
            <person name="Magnuson J."/>
            <person name="Maillard F."/>
            <person name="Murat C."/>
            <person name="Nolan M."/>
            <person name="Ohm R.A."/>
            <person name="Pangilinan J."/>
            <person name="Pereira M.F."/>
            <person name="Perotto S."/>
            <person name="Peter M."/>
            <person name="Pfister S."/>
            <person name="Riley R."/>
            <person name="Sitrit Y."/>
            <person name="Stielow J.B."/>
            <person name="Szollosi G."/>
            <person name="Zifcakova L."/>
            <person name="Stursova M."/>
            <person name="Spatafora J.W."/>
            <person name="Tedersoo L."/>
            <person name="Vaario L.M."/>
            <person name="Yamada A."/>
            <person name="Yan M."/>
            <person name="Wang P."/>
            <person name="Xu J."/>
            <person name="Bruns T."/>
            <person name="Baldrian P."/>
            <person name="Vilgalys R."/>
            <person name="Dunand C."/>
            <person name="Henrissat B."/>
            <person name="Grigoriev I.V."/>
            <person name="Hibbett D."/>
            <person name="Nagy L.G."/>
            <person name="Martin F.M."/>
        </authorList>
    </citation>
    <scope>NUCLEOTIDE SEQUENCE</scope>
    <source>
        <strain evidence="9">UH-Tt-Lm1</strain>
    </source>
</reference>
<gene>
    <name evidence="9" type="ORF">BJ322DRAFT_1103432</name>
</gene>
<evidence type="ECO:0000313" key="9">
    <source>
        <dbReference type="EMBL" id="KAF9792991.1"/>
    </source>
</evidence>
<dbReference type="GO" id="GO:0005737">
    <property type="term" value="C:cytoplasm"/>
    <property type="evidence" value="ECO:0007669"/>
    <property type="project" value="TreeGrafter"/>
</dbReference>
<dbReference type="Gene3D" id="3.30.200.20">
    <property type="entry name" value="Phosphorylase Kinase, domain 1"/>
    <property type="match status" value="1"/>
</dbReference>
<keyword evidence="1" id="KW-0808">Transferase</keyword>
<feature type="compositionally biased region" description="Polar residues" evidence="7">
    <location>
        <begin position="330"/>
        <end position="346"/>
    </location>
</feature>
<dbReference type="PROSITE" id="PS50011">
    <property type="entry name" value="PROTEIN_KINASE_DOM"/>
    <property type="match status" value="1"/>
</dbReference>
<evidence type="ECO:0000256" key="6">
    <source>
        <dbReference type="PROSITE-ProRule" id="PRU10141"/>
    </source>
</evidence>
<feature type="compositionally biased region" description="Low complexity" evidence="7">
    <location>
        <begin position="270"/>
        <end position="281"/>
    </location>
</feature>
<dbReference type="OrthoDB" id="5337378at2759"/>
<evidence type="ECO:0000259" key="8">
    <source>
        <dbReference type="PROSITE" id="PS50011"/>
    </source>
</evidence>
<evidence type="ECO:0000256" key="4">
    <source>
        <dbReference type="ARBA" id="ARBA00022840"/>
    </source>
</evidence>
<dbReference type="InterPro" id="IPR008271">
    <property type="entry name" value="Ser/Thr_kinase_AS"/>
</dbReference>
<keyword evidence="3" id="KW-0418">Kinase</keyword>
<dbReference type="InterPro" id="IPR050339">
    <property type="entry name" value="CC_SR_Kinase"/>
</dbReference>
<feature type="region of interest" description="Disordered" evidence="7">
    <location>
        <begin position="185"/>
        <end position="205"/>
    </location>
</feature>
<dbReference type="Proteomes" id="UP000736335">
    <property type="component" value="Unassembled WGS sequence"/>
</dbReference>
<reference evidence="9" key="2">
    <citation type="submission" date="2020-11" db="EMBL/GenBank/DDBJ databases">
        <authorList>
            <consortium name="DOE Joint Genome Institute"/>
            <person name="Kuo A."/>
            <person name="Miyauchi S."/>
            <person name="Kiss E."/>
            <person name="Drula E."/>
            <person name="Kohler A."/>
            <person name="Sanchez-Garcia M."/>
            <person name="Andreopoulos B."/>
            <person name="Barry K.W."/>
            <person name="Bonito G."/>
            <person name="Buee M."/>
            <person name="Carver A."/>
            <person name="Chen C."/>
            <person name="Cichocki N."/>
            <person name="Clum A."/>
            <person name="Culley D."/>
            <person name="Crous P.W."/>
            <person name="Fauchery L."/>
            <person name="Girlanda M."/>
            <person name="Hayes R."/>
            <person name="Keri Z."/>
            <person name="Labutti K."/>
            <person name="Lipzen A."/>
            <person name="Lombard V."/>
            <person name="Magnuson J."/>
            <person name="Maillard F."/>
            <person name="Morin E."/>
            <person name="Murat C."/>
            <person name="Nolan M."/>
            <person name="Ohm R."/>
            <person name="Pangilinan J."/>
            <person name="Pereira M."/>
            <person name="Perotto S."/>
            <person name="Peter M."/>
            <person name="Riley R."/>
            <person name="Sitrit Y."/>
            <person name="Stielow B."/>
            <person name="Szollosi G."/>
            <person name="Zifcakova L."/>
            <person name="Stursova M."/>
            <person name="Spatafora J.W."/>
            <person name="Tedersoo L."/>
            <person name="Vaario L.-M."/>
            <person name="Yamada A."/>
            <person name="Yan M."/>
            <person name="Wang P."/>
            <person name="Xu J."/>
            <person name="Bruns T."/>
            <person name="Baldrian P."/>
            <person name="Vilgalys R."/>
            <person name="Henrissat B."/>
            <person name="Grigoriev I.V."/>
            <person name="Hibbett D."/>
            <person name="Nagy L.G."/>
            <person name="Martin F.M."/>
        </authorList>
    </citation>
    <scope>NUCLEOTIDE SEQUENCE</scope>
    <source>
        <strain evidence="9">UH-Tt-Lm1</strain>
    </source>
</reference>
<feature type="compositionally biased region" description="Low complexity" evidence="7">
    <location>
        <begin position="657"/>
        <end position="676"/>
    </location>
</feature>
<keyword evidence="10" id="KW-1185">Reference proteome</keyword>
<dbReference type="Gene3D" id="1.10.510.10">
    <property type="entry name" value="Transferase(Phosphotransferase) domain 1"/>
    <property type="match status" value="1"/>
</dbReference>
<evidence type="ECO:0000256" key="5">
    <source>
        <dbReference type="ARBA" id="ARBA00037982"/>
    </source>
</evidence>
<dbReference type="InterPro" id="IPR000719">
    <property type="entry name" value="Prot_kinase_dom"/>
</dbReference>
<dbReference type="EMBL" id="WIUZ02000001">
    <property type="protein sequence ID" value="KAF9792991.1"/>
    <property type="molecule type" value="Genomic_DNA"/>
</dbReference>
<feature type="domain" description="Protein kinase" evidence="8">
    <location>
        <begin position="719"/>
        <end position="988"/>
    </location>
</feature>
<keyword evidence="2 6" id="KW-0547">Nucleotide-binding</keyword>
<feature type="compositionally biased region" description="Low complexity" evidence="7">
    <location>
        <begin position="245"/>
        <end position="259"/>
    </location>
</feature>
<dbReference type="GO" id="GO:0005524">
    <property type="term" value="F:ATP binding"/>
    <property type="evidence" value="ECO:0007669"/>
    <property type="project" value="UniProtKB-UniRule"/>
</dbReference>
<name>A0A9P6LDA5_9AGAM</name>
<feature type="region of interest" description="Disordered" evidence="7">
    <location>
        <begin position="1"/>
        <end position="55"/>
    </location>
</feature>
<feature type="binding site" evidence="6">
    <location>
        <position position="758"/>
    </location>
    <ligand>
        <name>ATP</name>
        <dbReference type="ChEBI" id="CHEBI:30616"/>
    </ligand>
</feature>
<dbReference type="InterPro" id="IPR011009">
    <property type="entry name" value="Kinase-like_dom_sf"/>
</dbReference>
<feature type="region of interest" description="Disordered" evidence="7">
    <location>
        <begin position="531"/>
        <end position="692"/>
    </location>
</feature>
<feature type="region of interest" description="Disordered" evidence="7">
    <location>
        <begin position="67"/>
        <end position="91"/>
    </location>
</feature>
<feature type="compositionally biased region" description="Polar residues" evidence="7">
    <location>
        <begin position="41"/>
        <end position="55"/>
    </location>
</feature>
<dbReference type="GO" id="GO:0004672">
    <property type="term" value="F:protein kinase activity"/>
    <property type="evidence" value="ECO:0007669"/>
    <property type="project" value="InterPro"/>
</dbReference>
<evidence type="ECO:0000313" key="10">
    <source>
        <dbReference type="Proteomes" id="UP000736335"/>
    </source>
</evidence>
<protein>
    <recommendedName>
        <fullName evidence="8">Protein kinase domain-containing protein</fullName>
    </recommendedName>
</protein>
<dbReference type="PANTHER" id="PTHR11042">
    <property type="entry name" value="EUKARYOTIC TRANSLATION INITIATION FACTOR 2-ALPHA KINASE EIF2-ALPHA KINASE -RELATED"/>
    <property type="match status" value="1"/>
</dbReference>
<evidence type="ECO:0000256" key="1">
    <source>
        <dbReference type="ARBA" id="ARBA00022679"/>
    </source>
</evidence>
<feature type="compositionally biased region" description="Polar residues" evidence="7">
    <location>
        <begin position="607"/>
        <end position="627"/>
    </location>
</feature>
<evidence type="ECO:0000256" key="3">
    <source>
        <dbReference type="ARBA" id="ARBA00022777"/>
    </source>
</evidence>
<keyword evidence="4 6" id="KW-0067">ATP-binding</keyword>
<comment type="similarity">
    <text evidence="5">Belongs to the protein kinase superfamily. Ser/Thr protein kinase family. GCN2 subfamily.</text>
</comment>